<sequence>MATAYHPLPGELNAFHRGRNSSQTSFCLPPPLPQRKRASSFYPPRDPVATDETNPFYLERSLEYGARRAHRSGARDVRFSEEANQYYMLSTVNPGQELPFPAPVRGETARSRTNINRSTLSVVELEHQQALQQISPQPWGHSSHYSQGSFGSVQTEATPDLTPSSSFSSNYSTPLYPDDTVRLGEQSARHSHKDTPSGNPKLFYPLTPRSRPHTAEPPNHLHPLGKPACGLRRPTRRLIL</sequence>
<evidence type="ECO:0000256" key="1">
    <source>
        <dbReference type="SAM" id="MobiDB-lite"/>
    </source>
</evidence>
<comment type="caution">
    <text evidence="2">The sequence shown here is derived from an EMBL/GenBank/DDBJ whole genome shotgun (WGS) entry which is preliminary data.</text>
</comment>
<reference evidence="2 3" key="1">
    <citation type="journal article" date="2016" name="Genome Biol. Evol.">
        <title>Draft genome sequence of an aflatoxigenic Aspergillus species, A. bombycis.</title>
        <authorList>
            <person name="Moore G.G."/>
            <person name="Mack B.M."/>
            <person name="Beltz S.B."/>
            <person name="Gilbert M.K."/>
        </authorList>
    </citation>
    <scope>NUCLEOTIDE SEQUENCE [LARGE SCALE GENOMIC DNA]</scope>
    <source>
        <strain evidence="3">NRRL 26010</strain>
    </source>
</reference>
<dbReference type="RefSeq" id="XP_022391543.1">
    <property type="nucleotide sequence ID" value="XM_022530376.1"/>
</dbReference>
<name>A0A1F8A7Z3_9EURO</name>
<dbReference type="AlphaFoldDB" id="A0A1F8A7Z3"/>
<feature type="compositionally biased region" description="Polar residues" evidence="1">
    <location>
        <begin position="143"/>
        <end position="163"/>
    </location>
</feature>
<evidence type="ECO:0000313" key="3">
    <source>
        <dbReference type="Proteomes" id="UP000179179"/>
    </source>
</evidence>
<gene>
    <name evidence="2" type="ORF">ABOM_003246</name>
</gene>
<feature type="region of interest" description="Disordered" evidence="1">
    <location>
        <begin position="133"/>
        <end position="228"/>
    </location>
</feature>
<proteinExistence type="predicted"/>
<organism evidence="2 3">
    <name type="scientific">Aspergillus bombycis</name>
    <dbReference type="NCBI Taxonomy" id="109264"/>
    <lineage>
        <taxon>Eukaryota</taxon>
        <taxon>Fungi</taxon>
        <taxon>Dikarya</taxon>
        <taxon>Ascomycota</taxon>
        <taxon>Pezizomycotina</taxon>
        <taxon>Eurotiomycetes</taxon>
        <taxon>Eurotiomycetidae</taxon>
        <taxon>Eurotiales</taxon>
        <taxon>Aspergillaceae</taxon>
        <taxon>Aspergillus</taxon>
    </lineage>
</organism>
<accession>A0A1F8A7Z3</accession>
<dbReference type="EMBL" id="LYCR01000020">
    <property type="protein sequence ID" value="OGM47826.1"/>
    <property type="molecule type" value="Genomic_DNA"/>
</dbReference>
<keyword evidence="3" id="KW-1185">Reference proteome</keyword>
<dbReference type="OrthoDB" id="4225515at2759"/>
<evidence type="ECO:0000313" key="2">
    <source>
        <dbReference type="EMBL" id="OGM47826.1"/>
    </source>
</evidence>
<feature type="region of interest" description="Disordered" evidence="1">
    <location>
        <begin position="1"/>
        <end position="52"/>
    </location>
</feature>
<dbReference type="GeneID" id="34446636"/>
<protein>
    <submittedName>
        <fullName evidence="2">Uncharacterized protein</fullName>
    </submittedName>
</protein>
<dbReference type="Proteomes" id="UP000179179">
    <property type="component" value="Unassembled WGS sequence"/>
</dbReference>